<protein>
    <submittedName>
        <fullName evidence="2">Uncharacterized protein</fullName>
    </submittedName>
</protein>
<sequence length="114" mass="11586">MTNPMTSPVANPVTSPRARLPDPYAVLAAAIVLPGMGHVLIGRAGRGLGFALFVLAGAWLTTKFASPDAGALGRHAAGLFVWALSIPDAYRGARLRAASAPPAGLESGLRTSAP</sequence>
<name>A0A6N6MKR6_9HYPH</name>
<dbReference type="Proteomes" id="UP000441523">
    <property type="component" value="Unassembled WGS sequence"/>
</dbReference>
<organism evidence="2 3">
    <name type="scientific">Methylobacterium planeticum</name>
    <dbReference type="NCBI Taxonomy" id="2615211"/>
    <lineage>
        <taxon>Bacteria</taxon>
        <taxon>Pseudomonadati</taxon>
        <taxon>Pseudomonadota</taxon>
        <taxon>Alphaproteobacteria</taxon>
        <taxon>Hyphomicrobiales</taxon>
        <taxon>Methylobacteriaceae</taxon>
        <taxon>Methylobacterium</taxon>
    </lineage>
</organism>
<keyword evidence="1" id="KW-0812">Transmembrane</keyword>
<keyword evidence="3" id="KW-1185">Reference proteome</keyword>
<gene>
    <name evidence="2" type="ORF">F6X51_21455</name>
</gene>
<reference evidence="2 3" key="1">
    <citation type="submission" date="2019-09" db="EMBL/GenBank/DDBJ databases">
        <title>YIM 132548 draft genome.</title>
        <authorList>
            <person name="Jiang L."/>
        </authorList>
    </citation>
    <scope>NUCLEOTIDE SEQUENCE [LARGE SCALE GENOMIC DNA]</scope>
    <source>
        <strain evidence="2 3">YIM 132548</strain>
    </source>
</reference>
<accession>A0A6N6MKR6</accession>
<dbReference type="AlphaFoldDB" id="A0A6N6MKR6"/>
<comment type="caution">
    <text evidence="2">The sequence shown here is derived from an EMBL/GenBank/DDBJ whole genome shotgun (WGS) entry which is preliminary data.</text>
</comment>
<feature type="transmembrane region" description="Helical" evidence="1">
    <location>
        <begin position="24"/>
        <end position="41"/>
    </location>
</feature>
<evidence type="ECO:0000313" key="3">
    <source>
        <dbReference type="Proteomes" id="UP000441523"/>
    </source>
</evidence>
<proteinExistence type="predicted"/>
<keyword evidence="1" id="KW-1133">Transmembrane helix</keyword>
<dbReference type="EMBL" id="VZZJ01000024">
    <property type="protein sequence ID" value="KAB1070780.1"/>
    <property type="molecule type" value="Genomic_DNA"/>
</dbReference>
<evidence type="ECO:0000313" key="2">
    <source>
        <dbReference type="EMBL" id="KAB1070780.1"/>
    </source>
</evidence>
<evidence type="ECO:0000256" key="1">
    <source>
        <dbReference type="SAM" id="Phobius"/>
    </source>
</evidence>
<keyword evidence="1" id="KW-0472">Membrane</keyword>